<accession>A0A3P8II68</accession>
<reference evidence="1 2" key="1">
    <citation type="submission" date="2018-11" db="EMBL/GenBank/DDBJ databases">
        <authorList>
            <consortium name="Pathogen Informatics"/>
        </authorList>
    </citation>
    <scope>NUCLEOTIDE SEQUENCE [LARGE SCALE GENOMIC DNA]</scope>
    <source>
        <strain evidence="1 2">Egypt</strain>
    </source>
</reference>
<dbReference type="OrthoDB" id="2325716at2759"/>
<dbReference type="Gene3D" id="3.40.50.300">
    <property type="entry name" value="P-loop containing nucleotide triphosphate hydrolases"/>
    <property type="match status" value="1"/>
</dbReference>
<sequence length="223" mass="25363">MEEIELMGEHPTVDPLSRADHAGYLEELVRNVRQMFEKSLHMEMARRMSAETESRLEPPDRDICSTGPDGPALLWDLQYEMMAHWEACEEYSKYFIARQKLLDDLVDWIDAQRTREPGPLSSDSSIAALGGAFSFMFVRGGSGSGKSVLMAKLAQHLKERSKIRTRVIYRHLGSSGVSLNLLQTLRYLCLELSARMSATALADVSYEDELRIHLSIRSFLFFL</sequence>
<name>A0A3P8II68_9TREM</name>
<dbReference type="InterPro" id="IPR027417">
    <property type="entry name" value="P-loop_NTPase"/>
</dbReference>
<evidence type="ECO:0000313" key="2">
    <source>
        <dbReference type="Proteomes" id="UP000272942"/>
    </source>
</evidence>
<keyword evidence="2" id="KW-1185">Reference proteome</keyword>
<dbReference type="SUPFAM" id="SSF52540">
    <property type="entry name" value="P-loop containing nucleoside triphosphate hydrolases"/>
    <property type="match status" value="1"/>
</dbReference>
<dbReference type="InterPro" id="IPR052752">
    <property type="entry name" value="NACHT-WD_repeat"/>
</dbReference>
<protein>
    <recommendedName>
        <fullName evidence="3">NACHT domain-containing protein</fullName>
    </recommendedName>
</protein>
<dbReference type="PANTHER" id="PTHR19871:SF14">
    <property type="entry name" value="DUF4062 DOMAIN-CONTAINING PROTEIN"/>
    <property type="match status" value="1"/>
</dbReference>
<organism evidence="1 2">
    <name type="scientific">Echinostoma caproni</name>
    <dbReference type="NCBI Taxonomy" id="27848"/>
    <lineage>
        <taxon>Eukaryota</taxon>
        <taxon>Metazoa</taxon>
        <taxon>Spiralia</taxon>
        <taxon>Lophotrochozoa</taxon>
        <taxon>Platyhelminthes</taxon>
        <taxon>Trematoda</taxon>
        <taxon>Digenea</taxon>
        <taxon>Plagiorchiida</taxon>
        <taxon>Echinostomata</taxon>
        <taxon>Echinostomatoidea</taxon>
        <taxon>Echinostomatidae</taxon>
        <taxon>Echinostoma</taxon>
    </lineage>
</organism>
<evidence type="ECO:0008006" key="3">
    <source>
        <dbReference type="Google" id="ProtNLM"/>
    </source>
</evidence>
<dbReference type="CDD" id="cd01983">
    <property type="entry name" value="SIMIBI"/>
    <property type="match status" value="1"/>
</dbReference>
<dbReference type="Proteomes" id="UP000272942">
    <property type="component" value="Unassembled WGS sequence"/>
</dbReference>
<dbReference type="AlphaFoldDB" id="A0A3P8II68"/>
<gene>
    <name evidence="1" type="ORF">ECPE_LOCUS16142</name>
</gene>
<proteinExistence type="predicted"/>
<dbReference type="PANTHER" id="PTHR19871">
    <property type="entry name" value="BETA TRANSDUCIN-RELATED PROTEIN"/>
    <property type="match status" value="1"/>
</dbReference>
<evidence type="ECO:0000313" key="1">
    <source>
        <dbReference type="EMBL" id="VDP93414.1"/>
    </source>
</evidence>
<dbReference type="EMBL" id="UZAN01063129">
    <property type="protein sequence ID" value="VDP93414.1"/>
    <property type="molecule type" value="Genomic_DNA"/>
</dbReference>